<feature type="compositionally biased region" description="Basic and acidic residues" evidence="1">
    <location>
        <begin position="1"/>
        <end position="10"/>
    </location>
</feature>
<sequence length="42" mass="4363">MPAKAEKLAEETSAVQDIVPTGDQGGGRKTVQPQVADANPKE</sequence>
<dbReference type="Proteomes" id="UP001162060">
    <property type="component" value="Unassembled WGS sequence"/>
</dbReference>
<organism evidence="2 3">
    <name type="scientific">Peronospora matthiolae</name>
    <dbReference type="NCBI Taxonomy" id="2874970"/>
    <lineage>
        <taxon>Eukaryota</taxon>
        <taxon>Sar</taxon>
        <taxon>Stramenopiles</taxon>
        <taxon>Oomycota</taxon>
        <taxon>Peronosporomycetes</taxon>
        <taxon>Peronosporales</taxon>
        <taxon>Peronosporaceae</taxon>
        <taxon>Peronospora</taxon>
    </lineage>
</organism>
<evidence type="ECO:0000313" key="2">
    <source>
        <dbReference type="EMBL" id="CAK7943056.1"/>
    </source>
</evidence>
<comment type="caution">
    <text evidence="2">The sequence shown here is derived from an EMBL/GenBank/DDBJ whole genome shotgun (WGS) entry which is preliminary data.</text>
</comment>
<dbReference type="EMBL" id="CAKLBY020000286">
    <property type="protein sequence ID" value="CAK7943056.1"/>
    <property type="molecule type" value="Genomic_DNA"/>
</dbReference>
<evidence type="ECO:0000313" key="3">
    <source>
        <dbReference type="Proteomes" id="UP001162060"/>
    </source>
</evidence>
<feature type="region of interest" description="Disordered" evidence="1">
    <location>
        <begin position="1"/>
        <end position="42"/>
    </location>
</feature>
<protein>
    <submittedName>
        <fullName evidence="2">Uncharacterized protein</fullName>
    </submittedName>
</protein>
<dbReference type="AlphaFoldDB" id="A0AAV1V820"/>
<proteinExistence type="predicted"/>
<accession>A0AAV1V820</accession>
<evidence type="ECO:0000256" key="1">
    <source>
        <dbReference type="SAM" id="MobiDB-lite"/>
    </source>
</evidence>
<reference evidence="2" key="1">
    <citation type="submission" date="2024-01" db="EMBL/GenBank/DDBJ databases">
        <authorList>
            <person name="Webb A."/>
        </authorList>
    </citation>
    <scope>NUCLEOTIDE SEQUENCE</scope>
    <source>
        <strain evidence="2">Pm1</strain>
    </source>
</reference>
<name>A0AAV1V820_9STRA</name>
<gene>
    <name evidence="2" type="ORF">PM001_LOCUS28206</name>
</gene>